<feature type="active site" evidence="5">
    <location>
        <position position="19"/>
    </location>
</feature>
<dbReference type="EC" id="3.1.3.48" evidence="2"/>
<evidence type="ECO:0000256" key="4">
    <source>
        <dbReference type="ARBA" id="ARBA00022912"/>
    </source>
</evidence>
<dbReference type="KEGG" id="tsy:THSYN_09480"/>
<keyword evidence="4" id="KW-0904">Protein phosphatase</keyword>
<dbReference type="Proteomes" id="UP000232638">
    <property type="component" value="Chromosome"/>
</dbReference>
<dbReference type="Pfam" id="PF01451">
    <property type="entry name" value="LMWPc"/>
    <property type="match status" value="1"/>
</dbReference>
<evidence type="ECO:0000256" key="1">
    <source>
        <dbReference type="ARBA" id="ARBA00011063"/>
    </source>
</evidence>
<dbReference type="InterPro" id="IPR050438">
    <property type="entry name" value="LMW_PTPase"/>
</dbReference>
<feature type="domain" description="Phosphotyrosine protein phosphatase I" evidence="6">
    <location>
        <begin position="7"/>
        <end position="156"/>
    </location>
</feature>
<proteinExistence type="inferred from homology"/>
<organism evidence="7 8">
    <name type="scientific">Candidatus Thiodictyon syntrophicum</name>
    <dbReference type="NCBI Taxonomy" id="1166950"/>
    <lineage>
        <taxon>Bacteria</taxon>
        <taxon>Pseudomonadati</taxon>
        <taxon>Pseudomonadota</taxon>
        <taxon>Gammaproteobacteria</taxon>
        <taxon>Chromatiales</taxon>
        <taxon>Chromatiaceae</taxon>
        <taxon>Thiodictyon</taxon>
    </lineage>
</organism>
<dbReference type="EMBL" id="CP020370">
    <property type="protein sequence ID" value="AUB81160.1"/>
    <property type="molecule type" value="Genomic_DNA"/>
</dbReference>
<dbReference type="AlphaFoldDB" id="A0A2K8U6E6"/>
<name>A0A2K8U6E6_9GAMM</name>
<evidence type="ECO:0000313" key="8">
    <source>
        <dbReference type="Proteomes" id="UP000232638"/>
    </source>
</evidence>
<dbReference type="PANTHER" id="PTHR11717">
    <property type="entry name" value="LOW MOLECULAR WEIGHT PROTEIN TYROSINE PHOSPHATASE"/>
    <property type="match status" value="1"/>
</dbReference>
<comment type="similarity">
    <text evidence="1">Belongs to the low molecular weight phosphotyrosine protein phosphatase family.</text>
</comment>
<dbReference type="InterPro" id="IPR017867">
    <property type="entry name" value="Tyr_phospatase_low_mol_wt"/>
</dbReference>
<dbReference type="Gene3D" id="3.40.50.2300">
    <property type="match status" value="1"/>
</dbReference>
<dbReference type="PANTHER" id="PTHR11717:SF7">
    <property type="entry name" value="LOW MOLECULAR WEIGHT PHOSPHOTYROSINE PROTEIN PHOSPHATASE"/>
    <property type="match status" value="1"/>
</dbReference>
<dbReference type="RefSeq" id="WP_172965255.1">
    <property type="nucleotide sequence ID" value="NZ_CP020370.1"/>
</dbReference>
<feature type="active site" description="Nucleophile" evidence="5">
    <location>
        <position position="13"/>
    </location>
</feature>
<dbReference type="InterPro" id="IPR036196">
    <property type="entry name" value="Ptyr_pPase_sf"/>
</dbReference>
<evidence type="ECO:0000256" key="2">
    <source>
        <dbReference type="ARBA" id="ARBA00013064"/>
    </source>
</evidence>
<dbReference type="GO" id="GO:0004725">
    <property type="term" value="F:protein tyrosine phosphatase activity"/>
    <property type="evidence" value="ECO:0007669"/>
    <property type="project" value="UniProtKB-EC"/>
</dbReference>
<dbReference type="CDD" id="cd16343">
    <property type="entry name" value="LMWPTP"/>
    <property type="match status" value="1"/>
</dbReference>
<reference evidence="7 8" key="1">
    <citation type="submission" date="2017-03" db="EMBL/GenBank/DDBJ databases">
        <title>Complete genome sequence of Candidatus 'Thiodictyon syntrophicum' sp. nov. strain Cad16T, a photolithoautotroph purple sulfur bacterium isolated from an alpine meromictic lake.</title>
        <authorList>
            <person name="Luedin S.M."/>
            <person name="Pothier J.F."/>
            <person name="Danza F."/>
            <person name="Storelli N."/>
            <person name="Wittwer M."/>
            <person name="Tonolla M."/>
        </authorList>
    </citation>
    <scope>NUCLEOTIDE SEQUENCE [LARGE SCALE GENOMIC DNA]</scope>
    <source>
        <strain evidence="7 8">Cad16T</strain>
    </source>
</reference>
<evidence type="ECO:0000259" key="6">
    <source>
        <dbReference type="SMART" id="SM00226"/>
    </source>
</evidence>
<keyword evidence="8" id="KW-1185">Reference proteome</keyword>
<accession>A0A2K8U6E6</accession>
<gene>
    <name evidence="7" type="ORF">THSYN_09480</name>
</gene>
<dbReference type="SUPFAM" id="SSF52788">
    <property type="entry name" value="Phosphotyrosine protein phosphatases I"/>
    <property type="match status" value="1"/>
</dbReference>
<dbReference type="InterPro" id="IPR023485">
    <property type="entry name" value="Ptyr_pPase"/>
</dbReference>
<evidence type="ECO:0000313" key="7">
    <source>
        <dbReference type="EMBL" id="AUB81160.1"/>
    </source>
</evidence>
<dbReference type="SMART" id="SM00226">
    <property type="entry name" value="LMWPc"/>
    <property type="match status" value="1"/>
</dbReference>
<feature type="active site" description="Proton donor" evidence="5">
    <location>
        <position position="130"/>
    </location>
</feature>
<sequence>MNDTTRVKVLFVCMGNICRSPTAHGVFRHLVQQAGYGARIQVDSAGTHGYHIGEPPDERAEETARARGIDISDLRARRAEPEDFLAFDYILAMDQDNYHSLARICPPGMERKLSLFLDFAPDLKRREVPDPYYGGQRGFDQVLDMVETAARGLLDHITRRGL</sequence>
<dbReference type="PRINTS" id="PR00719">
    <property type="entry name" value="LMWPTPASE"/>
</dbReference>
<keyword evidence="3" id="KW-0378">Hydrolase</keyword>
<protein>
    <recommendedName>
        <fullName evidence="2">protein-tyrosine-phosphatase</fullName>
        <ecNumber evidence="2">3.1.3.48</ecNumber>
    </recommendedName>
</protein>
<evidence type="ECO:0000256" key="5">
    <source>
        <dbReference type="PIRSR" id="PIRSR617867-1"/>
    </source>
</evidence>
<dbReference type="FunFam" id="3.40.50.2300:FF:000113">
    <property type="entry name" value="Low molecular weight protein-tyrosine-phosphatase"/>
    <property type="match status" value="1"/>
</dbReference>
<evidence type="ECO:0000256" key="3">
    <source>
        <dbReference type="ARBA" id="ARBA00022801"/>
    </source>
</evidence>